<sequence>MNDQPERKVFNRDWVETGLYVHRVEPGLYELRQAATGHPRSSQFRLPAMRTLITNRRWRCPDIEKKRS</sequence>
<name>A0ABV5P2R6_9ACTN</name>
<keyword evidence="2" id="KW-1185">Reference proteome</keyword>
<organism evidence="1 2">
    <name type="scientific">Nonomuraea salmonea</name>
    <dbReference type="NCBI Taxonomy" id="46181"/>
    <lineage>
        <taxon>Bacteria</taxon>
        <taxon>Bacillati</taxon>
        <taxon>Actinomycetota</taxon>
        <taxon>Actinomycetes</taxon>
        <taxon>Streptosporangiales</taxon>
        <taxon>Streptosporangiaceae</taxon>
        <taxon>Nonomuraea</taxon>
    </lineage>
</organism>
<evidence type="ECO:0000313" key="2">
    <source>
        <dbReference type="Proteomes" id="UP001589568"/>
    </source>
</evidence>
<proteinExistence type="predicted"/>
<protein>
    <submittedName>
        <fullName evidence="1">Uncharacterized protein</fullName>
    </submittedName>
</protein>
<dbReference type="RefSeq" id="WP_345410205.1">
    <property type="nucleotide sequence ID" value="NZ_BAAAXS010000002.1"/>
</dbReference>
<gene>
    <name evidence="1" type="ORF">ACFFR3_45890</name>
</gene>
<reference evidence="1 2" key="1">
    <citation type="submission" date="2024-09" db="EMBL/GenBank/DDBJ databases">
        <authorList>
            <person name="Sun Q."/>
            <person name="Mori K."/>
        </authorList>
    </citation>
    <scope>NUCLEOTIDE SEQUENCE [LARGE SCALE GENOMIC DNA]</scope>
    <source>
        <strain evidence="1 2">JCM 3324</strain>
    </source>
</reference>
<comment type="caution">
    <text evidence="1">The sequence shown here is derived from an EMBL/GenBank/DDBJ whole genome shotgun (WGS) entry which is preliminary data.</text>
</comment>
<evidence type="ECO:0000313" key="1">
    <source>
        <dbReference type="EMBL" id="MFB9476868.1"/>
    </source>
</evidence>
<dbReference type="Proteomes" id="UP001589568">
    <property type="component" value="Unassembled WGS sequence"/>
</dbReference>
<accession>A0ABV5P2R6</accession>
<dbReference type="EMBL" id="JBHMCF010000057">
    <property type="protein sequence ID" value="MFB9476868.1"/>
    <property type="molecule type" value="Genomic_DNA"/>
</dbReference>